<sequence length="46" mass="5422">MGNFFELCAPPRHRHHHHRSCCCHECKPPQSCHQPKDCKPKHCCDD</sequence>
<accession>A0ABV9YK99</accession>
<reference evidence="2" key="1">
    <citation type="journal article" date="2019" name="Int. J. Syst. Evol. Microbiol.">
        <title>The Global Catalogue of Microorganisms (GCM) 10K type strain sequencing project: providing services to taxonomists for standard genome sequencing and annotation.</title>
        <authorList>
            <consortium name="The Broad Institute Genomics Platform"/>
            <consortium name="The Broad Institute Genome Sequencing Center for Infectious Disease"/>
            <person name="Wu L."/>
            <person name="Ma J."/>
        </authorList>
    </citation>
    <scope>NUCLEOTIDE SEQUENCE [LARGE SCALE GENOMIC DNA]</scope>
    <source>
        <strain evidence="2">CGMCC 4.7093</strain>
    </source>
</reference>
<dbReference type="EMBL" id="JBHSIV010000012">
    <property type="protein sequence ID" value="MFC5063275.1"/>
    <property type="molecule type" value="Genomic_DNA"/>
</dbReference>
<evidence type="ECO:0000313" key="2">
    <source>
        <dbReference type="Proteomes" id="UP001595947"/>
    </source>
</evidence>
<gene>
    <name evidence="1" type="ORF">ACFPBZ_13730</name>
</gene>
<name>A0ABV9YK99_9PSEU</name>
<dbReference type="Proteomes" id="UP001595947">
    <property type="component" value="Unassembled WGS sequence"/>
</dbReference>
<organism evidence="1 2">
    <name type="scientific">Actinomycetospora atypica</name>
    <dbReference type="NCBI Taxonomy" id="1290095"/>
    <lineage>
        <taxon>Bacteria</taxon>
        <taxon>Bacillati</taxon>
        <taxon>Actinomycetota</taxon>
        <taxon>Actinomycetes</taxon>
        <taxon>Pseudonocardiales</taxon>
        <taxon>Pseudonocardiaceae</taxon>
        <taxon>Actinomycetospora</taxon>
    </lineage>
</organism>
<evidence type="ECO:0000313" key="1">
    <source>
        <dbReference type="EMBL" id="MFC5063275.1"/>
    </source>
</evidence>
<proteinExistence type="predicted"/>
<comment type="caution">
    <text evidence="1">The sequence shown here is derived from an EMBL/GenBank/DDBJ whole genome shotgun (WGS) entry which is preliminary data.</text>
</comment>
<dbReference type="RefSeq" id="WP_378036621.1">
    <property type="nucleotide sequence ID" value="NZ_JBHSIV010000012.1"/>
</dbReference>
<keyword evidence="2" id="KW-1185">Reference proteome</keyword>
<protein>
    <submittedName>
        <fullName evidence="1">Uncharacterized protein</fullName>
    </submittedName>
</protein>